<reference evidence="3 4" key="1">
    <citation type="submission" date="2018-08" db="EMBL/GenBank/DDBJ databases">
        <title>Comparative genomics of wild bee and flower associated Lactobacillus reveals potential adaptation to the bee host.</title>
        <authorList>
            <person name="Vuong H.Q."/>
            <person name="Mcfrederick Q.S."/>
        </authorList>
    </citation>
    <scope>NUCLEOTIDE SEQUENCE [LARGE SCALE GENOMIC DNA]</scope>
    <source>
        <strain evidence="3 4">HV_04</strain>
    </source>
</reference>
<dbReference type="Pfam" id="PF00534">
    <property type="entry name" value="Glycos_transf_1"/>
    <property type="match status" value="1"/>
</dbReference>
<dbReference type="Gene3D" id="3.40.50.2000">
    <property type="entry name" value="Glycogen Phosphorylase B"/>
    <property type="match status" value="2"/>
</dbReference>
<sequence>MKELKRIAIVTAGPLPVPAVKGGAVENIVENLVKENEIEEKVEFHIISVYDAKAELISNRYKLSKFHFIKTPNYIKSMDRKLFFLIRLIKKHTKKSHEIILERLHIVNAISKILKQNNFDEIIFENSAPLLLSLKTRGNYKKYLGKYSYHMHNKISGSYGCKNIFSNCHKILSVSNFMLQHLPDFLSNFDTKKKVVVKNGVDTEIFRPVDDDQSKSKELLSKYHLSEHDFIIMFAGRLVPEKGILELVNAFENLHSKNAKLLIIGAPFFDTAANDSDYMKQLKSKVAQLKDKIIFTGYVPYDEIADYYRLANLSVVPSMWDDPAPLTNIEALCCGTELLTTNRGGIPEYASPDYATVLNVNNEFTHNMSQAIDNIINNPESSKEKLAISNHFLKTHNQSQYYKDFISVFDEN</sequence>
<name>A0ABY2YVG1_9LACO</name>
<dbReference type="PANTHER" id="PTHR46401:SF2">
    <property type="entry name" value="GLYCOSYLTRANSFERASE WBBK-RELATED"/>
    <property type="match status" value="1"/>
</dbReference>
<feature type="domain" description="Glycosyl transferase family 1" evidence="2">
    <location>
        <begin position="221"/>
        <end position="383"/>
    </location>
</feature>
<gene>
    <name evidence="3" type="ORF">DY048_01410</name>
</gene>
<keyword evidence="4" id="KW-1185">Reference proteome</keyword>
<dbReference type="RefSeq" id="WP_105987401.1">
    <property type="nucleotide sequence ID" value="NZ_POST01000001.1"/>
</dbReference>
<evidence type="ECO:0000256" key="1">
    <source>
        <dbReference type="ARBA" id="ARBA00022679"/>
    </source>
</evidence>
<dbReference type="InterPro" id="IPR001296">
    <property type="entry name" value="Glyco_trans_1"/>
</dbReference>
<evidence type="ECO:0000313" key="3">
    <source>
        <dbReference type="EMBL" id="TPR16148.1"/>
    </source>
</evidence>
<proteinExistence type="predicted"/>
<evidence type="ECO:0000313" key="4">
    <source>
        <dbReference type="Proteomes" id="UP000767392"/>
    </source>
</evidence>
<dbReference type="SUPFAM" id="SSF53756">
    <property type="entry name" value="UDP-Glycosyltransferase/glycogen phosphorylase"/>
    <property type="match status" value="1"/>
</dbReference>
<protein>
    <submittedName>
        <fullName evidence="3">Glycosyltransferase</fullName>
    </submittedName>
</protein>
<dbReference type="PANTHER" id="PTHR46401">
    <property type="entry name" value="GLYCOSYLTRANSFERASE WBBK-RELATED"/>
    <property type="match status" value="1"/>
</dbReference>
<evidence type="ECO:0000259" key="2">
    <source>
        <dbReference type="Pfam" id="PF00534"/>
    </source>
</evidence>
<dbReference type="Proteomes" id="UP000767392">
    <property type="component" value="Unassembled WGS sequence"/>
</dbReference>
<accession>A0ABY2YVG1</accession>
<comment type="caution">
    <text evidence="3">The sequence shown here is derived from an EMBL/GenBank/DDBJ whole genome shotgun (WGS) entry which is preliminary data.</text>
</comment>
<organism evidence="3 4">
    <name type="scientific">Apilactobacillus timberlakei</name>
    <dbReference type="NCBI Taxonomy" id="2008380"/>
    <lineage>
        <taxon>Bacteria</taxon>
        <taxon>Bacillati</taxon>
        <taxon>Bacillota</taxon>
        <taxon>Bacilli</taxon>
        <taxon>Lactobacillales</taxon>
        <taxon>Lactobacillaceae</taxon>
        <taxon>Apilactobacillus</taxon>
    </lineage>
</organism>
<dbReference type="EMBL" id="QUAM01000001">
    <property type="protein sequence ID" value="TPR16148.1"/>
    <property type="molecule type" value="Genomic_DNA"/>
</dbReference>
<dbReference type="CDD" id="cd03801">
    <property type="entry name" value="GT4_PimA-like"/>
    <property type="match status" value="1"/>
</dbReference>
<keyword evidence="1" id="KW-0808">Transferase</keyword>